<dbReference type="Proteomes" id="UP000011863">
    <property type="component" value="Chromosome"/>
</dbReference>
<comment type="similarity">
    <text evidence="1">Belongs to the HAD-like hydrolase superfamily. SerB family.</text>
</comment>
<keyword evidence="5" id="KW-1133">Transmembrane helix</keyword>
<dbReference type="AlphaFoldDB" id="A0A6C7E7G6"/>
<feature type="transmembrane region" description="Helical" evidence="5">
    <location>
        <begin position="241"/>
        <end position="261"/>
    </location>
</feature>
<dbReference type="Pfam" id="PF12710">
    <property type="entry name" value="HAD"/>
    <property type="match status" value="1"/>
</dbReference>
<dbReference type="FunFam" id="3.40.50.1000:FF:000025">
    <property type="entry name" value="HAD hydrolase, family IB"/>
    <property type="match status" value="1"/>
</dbReference>
<dbReference type="PANTHER" id="PTHR43344">
    <property type="entry name" value="PHOSPHOSERINE PHOSPHATASE"/>
    <property type="match status" value="1"/>
</dbReference>
<dbReference type="Gene3D" id="1.20.1440.100">
    <property type="entry name" value="SG protein - dephosphorylation function"/>
    <property type="match status" value="1"/>
</dbReference>
<dbReference type="InterPro" id="IPR050582">
    <property type="entry name" value="HAD-like_SerB"/>
</dbReference>
<keyword evidence="5" id="KW-0472">Membrane</keyword>
<dbReference type="InterPro" id="IPR036412">
    <property type="entry name" value="HAD-like_sf"/>
</dbReference>
<keyword evidence="2" id="KW-0479">Metal-binding</keyword>
<dbReference type="GO" id="GO:0016787">
    <property type="term" value="F:hydrolase activity"/>
    <property type="evidence" value="ECO:0007669"/>
    <property type="project" value="UniProtKB-KW"/>
</dbReference>
<keyword evidence="5" id="KW-0812">Transmembrane</keyword>
<sequence>MSEYTLTAGTGNTSAAFFDLDRTLISGSSAFTLAIEARRAGLVPTRQFAKDATGAALFKLFGASDNTTDEVRKRILGAVEGMERDGLVALNAEVLPKLIDRVRPEAKRLVDRHRRAGRDCFIVSAAPQEIVEPLATALGMTGGIGTRSVVVDGVYTGELDGPFCYGTGKVDAMKELAEWNGYDLEQSYAYSDSASDLPMLEAVGHPVAVNPDAALERRARADGWPIVIFSQRTKSMLRRTLSGIAATGIGVAGFAAGRTIGRPPQRRFRR</sequence>
<dbReference type="InterPro" id="IPR023214">
    <property type="entry name" value="HAD_sf"/>
</dbReference>
<dbReference type="SUPFAM" id="SSF56784">
    <property type="entry name" value="HAD-like"/>
    <property type="match status" value="1"/>
</dbReference>
<keyword evidence="4" id="KW-0460">Magnesium</keyword>
<evidence type="ECO:0000256" key="5">
    <source>
        <dbReference type="SAM" id="Phobius"/>
    </source>
</evidence>
<dbReference type="CDD" id="cd02612">
    <property type="entry name" value="HAD_PGPPase"/>
    <property type="match status" value="1"/>
</dbReference>
<name>A0A6C7E7G6_ILUCY</name>
<dbReference type="EMBL" id="AP012057">
    <property type="protein sequence ID" value="BAN03614.1"/>
    <property type="molecule type" value="Genomic_DNA"/>
</dbReference>
<dbReference type="InterPro" id="IPR006385">
    <property type="entry name" value="HAD_hydro_SerB1"/>
</dbReference>
<evidence type="ECO:0000256" key="2">
    <source>
        <dbReference type="ARBA" id="ARBA00022723"/>
    </source>
</evidence>
<keyword evidence="7" id="KW-1185">Reference proteome</keyword>
<dbReference type="NCBIfam" id="TIGR01488">
    <property type="entry name" value="HAD-SF-IB"/>
    <property type="match status" value="1"/>
</dbReference>
<gene>
    <name evidence="6" type="ORF">YM304_33000</name>
</gene>
<organism evidence="6 7">
    <name type="scientific">Ilumatobacter coccineus (strain NBRC 103263 / KCTC 29153 / YM16-304)</name>
    <dbReference type="NCBI Taxonomy" id="1313172"/>
    <lineage>
        <taxon>Bacteria</taxon>
        <taxon>Bacillati</taxon>
        <taxon>Actinomycetota</taxon>
        <taxon>Acidimicrobiia</taxon>
        <taxon>Acidimicrobiales</taxon>
        <taxon>Ilumatobacteraceae</taxon>
        <taxon>Ilumatobacter</taxon>
    </lineage>
</organism>
<dbReference type="OrthoDB" id="25607at2"/>
<evidence type="ECO:0000313" key="6">
    <source>
        <dbReference type="EMBL" id="BAN03614.1"/>
    </source>
</evidence>
<dbReference type="Gene3D" id="3.40.50.1000">
    <property type="entry name" value="HAD superfamily/HAD-like"/>
    <property type="match status" value="1"/>
</dbReference>
<keyword evidence="3" id="KW-0378">Hydrolase</keyword>
<proteinExistence type="inferred from homology"/>
<accession>A0A6C7E7G6</accession>
<dbReference type="KEGG" id="aym:YM304_33000"/>
<reference evidence="6 7" key="1">
    <citation type="journal article" date="2013" name="Int. J. Syst. Evol. Microbiol.">
        <title>Ilumatobacter nonamiense sp. nov. and Ilumatobacter coccineum sp. nov., isolated from seashore sand.</title>
        <authorList>
            <person name="Matsumoto A."/>
            <person name="Kasai H."/>
            <person name="Matsuo Y."/>
            <person name="Shizuri Y."/>
            <person name="Ichikawa N."/>
            <person name="Fujita N."/>
            <person name="Omura S."/>
            <person name="Takahashi Y."/>
        </authorList>
    </citation>
    <scope>NUCLEOTIDE SEQUENCE [LARGE SCALE GENOMIC DNA]</scope>
    <source>
        <strain evidence="7">NBRC 103263 / KCTC 29153 / YM16-304</strain>
    </source>
</reference>
<dbReference type="NCBIfam" id="TIGR01490">
    <property type="entry name" value="HAD-SF-IB-hyp1"/>
    <property type="match status" value="1"/>
</dbReference>
<evidence type="ECO:0000313" key="7">
    <source>
        <dbReference type="Proteomes" id="UP000011863"/>
    </source>
</evidence>
<evidence type="ECO:0000256" key="3">
    <source>
        <dbReference type="ARBA" id="ARBA00022801"/>
    </source>
</evidence>
<dbReference type="PANTHER" id="PTHR43344:SF13">
    <property type="entry name" value="PHOSPHATASE RV3661-RELATED"/>
    <property type="match status" value="1"/>
</dbReference>
<dbReference type="RefSeq" id="WP_015442861.1">
    <property type="nucleotide sequence ID" value="NC_020520.1"/>
</dbReference>
<evidence type="ECO:0000256" key="4">
    <source>
        <dbReference type="ARBA" id="ARBA00022842"/>
    </source>
</evidence>
<evidence type="ECO:0008006" key="8">
    <source>
        <dbReference type="Google" id="ProtNLM"/>
    </source>
</evidence>
<evidence type="ECO:0000256" key="1">
    <source>
        <dbReference type="ARBA" id="ARBA00009184"/>
    </source>
</evidence>
<protein>
    <recommendedName>
        <fullName evidence="8">Hydrolase</fullName>
    </recommendedName>
</protein>
<dbReference type="GO" id="GO:0046872">
    <property type="term" value="F:metal ion binding"/>
    <property type="evidence" value="ECO:0007669"/>
    <property type="project" value="UniProtKB-KW"/>
</dbReference>